<evidence type="ECO:0000313" key="4">
    <source>
        <dbReference type="Proteomes" id="UP000242450"/>
    </source>
</evidence>
<dbReference type="Pfam" id="PF25806">
    <property type="entry name" value="RHH_ERCC6L2"/>
    <property type="match status" value="1"/>
</dbReference>
<keyword evidence="4" id="KW-1185">Reference proteome</keyword>
<dbReference type="EMBL" id="MKHE01000016">
    <property type="protein sequence ID" value="OWK07232.1"/>
    <property type="molecule type" value="Genomic_DNA"/>
</dbReference>
<accession>A0A212CMW6</accession>
<evidence type="ECO:0000256" key="1">
    <source>
        <dbReference type="SAM" id="MobiDB-lite"/>
    </source>
</evidence>
<proteinExistence type="predicted"/>
<evidence type="ECO:0000313" key="3">
    <source>
        <dbReference type="EMBL" id="OWK07232.1"/>
    </source>
</evidence>
<reference evidence="3 4" key="1">
    <citation type="journal article" date="2018" name="Mol. Genet. Genomics">
        <title>The red deer Cervus elaphus genome CerEla1.0: sequencing, annotating, genes, and chromosomes.</title>
        <authorList>
            <person name="Bana N.A."/>
            <person name="Nyiri A."/>
            <person name="Nagy J."/>
            <person name="Frank K."/>
            <person name="Nagy T."/>
            <person name="Steger V."/>
            <person name="Schiller M."/>
            <person name="Lakatos P."/>
            <person name="Sugar L."/>
            <person name="Horn P."/>
            <person name="Barta E."/>
            <person name="Orosz L."/>
        </authorList>
    </citation>
    <scope>NUCLEOTIDE SEQUENCE [LARGE SCALE GENOMIC DNA]</scope>
    <source>
        <strain evidence="3">Hungarian</strain>
    </source>
</reference>
<gene>
    <name evidence="3" type="ORF">Celaphus_00017035</name>
</gene>
<organism evidence="3 4">
    <name type="scientific">Cervus elaphus hippelaphus</name>
    <name type="common">European red deer</name>
    <dbReference type="NCBI Taxonomy" id="46360"/>
    <lineage>
        <taxon>Eukaryota</taxon>
        <taxon>Metazoa</taxon>
        <taxon>Chordata</taxon>
        <taxon>Craniata</taxon>
        <taxon>Vertebrata</taxon>
        <taxon>Euteleostomi</taxon>
        <taxon>Mammalia</taxon>
        <taxon>Eutheria</taxon>
        <taxon>Laurasiatheria</taxon>
        <taxon>Artiodactyla</taxon>
        <taxon>Ruminantia</taxon>
        <taxon>Pecora</taxon>
        <taxon>Cervidae</taxon>
        <taxon>Cervinae</taxon>
        <taxon>Cervus</taxon>
    </lineage>
</organism>
<dbReference type="InterPro" id="IPR057931">
    <property type="entry name" value="RHH_ERCC6L2"/>
</dbReference>
<evidence type="ECO:0000259" key="2">
    <source>
        <dbReference type="Pfam" id="PF25806"/>
    </source>
</evidence>
<dbReference type="AlphaFoldDB" id="A0A212CMW6"/>
<dbReference type="OrthoDB" id="448448at2759"/>
<name>A0A212CMW6_CEREH</name>
<comment type="caution">
    <text evidence="3">The sequence shown here is derived from an EMBL/GenBank/DDBJ whole genome shotgun (WGS) entry which is preliminary data.</text>
</comment>
<protein>
    <submittedName>
        <fullName evidence="3">ERCC6L2</fullName>
    </submittedName>
</protein>
<feature type="domain" description="ERCC6L2-like ribbon-helix-helix" evidence="2">
    <location>
        <begin position="50"/>
        <end position="121"/>
    </location>
</feature>
<feature type="region of interest" description="Disordered" evidence="1">
    <location>
        <begin position="195"/>
        <end position="215"/>
    </location>
</feature>
<sequence>MKGDISTHTKECQPPSEGGISFPLYVSHPVSRKKKKVCRTDQTTFIIGETPKGIRRKQFEEMASYFKLSSVKEFAKHVTNATSEERQKMLRDFYTSQYPEVREFFVDSPSECTKSACEKGERVKNKSEKRESLMKEQLSDSETVSFTNSTKKISPIFSPNICKKKSVKFQNHSSCKEKVLSSDAETKKLPINCTQETDSGDSSQAAKDTAASCSLNSKSRADKVEKLENARKDQQDLIGLNISRNGPTFKVENKTIENPVLENTSVVGLLGDTSILDDLFKSQENRPTQLRKKILSGSIEKAKQKPKDFWDILNDQNDDSLSKLTDLAVIETLCEKVPFAASSKRKEDLEASLWKSNEKFLWKKFNSSDTDESAAHTQE</sequence>
<dbReference type="Proteomes" id="UP000242450">
    <property type="component" value="Chromosome 16"/>
</dbReference>